<evidence type="ECO:0000313" key="1">
    <source>
        <dbReference type="EMBL" id="KLT73938.1"/>
    </source>
</evidence>
<dbReference type="EMBL" id="JTDO01000001">
    <property type="protein sequence ID" value="KLT73938.1"/>
    <property type="molecule type" value="Genomic_DNA"/>
</dbReference>
<dbReference type="AlphaFoldDB" id="A0A0J1C6G9"/>
<organism evidence="1 2">
    <name type="scientific">Neisseria arctica</name>
    <dbReference type="NCBI Taxonomy" id="1470200"/>
    <lineage>
        <taxon>Bacteria</taxon>
        <taxon>Pseudomonadati</taxon>
        <taxon>Pseudomonadota</taxon>
        <taxon>Betaproteobacteria</taxon>
        <taxon>Neisseriales</taxon>
        <taxon>Neisseriaceae</taxon>
        <taxon>Neisseria</taxon>
    </lineage>
</organism>
<dbReference type="SUPFAM" id="SSF53474">
    <property type="entry name" value="alpha/beta-Hydrolases"/>
    <property type="match status" value="1"/>
</dbReference>
<dbReference type="STRING" id="1470200.PL75_00970"/>
<dbReference type="RefSeq" id="WP_047760032.1">
    <property type="nucleotide sequence ID" value="NZ_CP091510.1"/>
</dbReference>
<dbReference type="Gene3D" id="3.40.50.1820">
    <property type="entry name" value="alpha/beta hydrolase"/>
    <property type="match status" value="1"/>
</dbReference>
<dbReference type="PATRIC" id="fig|1470200.3.peg.226"/>
<proteinExistence type="predicted"/>
<gene>
    <name evidence="1" type="ORF">PL75_00970</name>
</gene>
<reference evidence="1 2" key="1">
    <citation type="submission" date="2014-11" db="EMBL/GenBank/DDBJ databases">
        <title>Genome of a novel goose pathogen.</title>
        <authorList>
            <person name="Hansen C.M."/>
            <person name="Hueffer K."/>
            <person name="Choi S.C."/>
        </authorList>
    </citation>
    <scope>NUCLEOTIDE SEQUENCE [LARGE SCALE GENOMIC DNA]</scope>
    <source>
        <strain evidence="1 2">KH1503</strain>
    </source>
</reference>
<sequence>MLNKLILNGREFLYYHFKAQQTSAPILIIFHGAGYNKIPAKFRDPNINVVAIMDTFGHEDIGSWFLGEEGDFFWINAIKQIITKLKYECNSEQVFCWGSSMGGYAAILHGYLNNVAAVYANVPQTKLLGSTYILHNKNMKSCLEYVLNGDESSKYNDLTRVIKTATDTVFIITFNQLEGLNYFSEQGFPFLRHLHGIRQKMYLEVRPNNQHAVIYNISESLELFKKYTDIHIKNTEKNNKDFIHLTEKKINTKGEFEEIINFIKQFELNSHVNLKTNICWSEWISLEGFGFNKLKLLIKLTTSGTHQIPALFTIDFDGIAPPDGFFKKSNNSEIGFFNYISGQDNDISVEKLYTYPIPLDCKRLRIGLRAWQDIGSVLNKLNLTLLKEYVA</sequence>
<evidence type="ECO:0000313" key="2">
    <source>
        <dbReference type="Proteomes" id="UP000036027"/>
    </source>
</evidence>
<dbReference type="Proteomes" id="UP000036027">
    <property type="component" value="Unassembled WGS sequence"/>
</dbReference>
<protein>
    <submittedName>
        <fullName evidence="1">Uncharacterized protein</fullName>
    </submittedName>
</protein>
<name>A0A0J1C6G9_9NEIS</name>
<dbReference type="InterPro" id="IPR029058">
    <property type="entry name" value="AB_hydrolase_fold"/>
</dbReference>
<keyword evidence="2" id="KW-1185">Reference proteome</keyword>
<accession>A0A0J1C6G9</accession>
<dbReference type="OrthoDB" id="6995237at2"/>
<comment type="caution">
    <text evidence="1">The sequence shown here is derived from an EMBL/GenBank/DDBJ whole genome shotgun (WGS) entry which is preliminary data.</text>
</comment>